<dbReference type="Pfam" id="PF00531">
    <property type="entry name" value="Death"/>
    <property type="match status" value="1"/>
</dbReference>
<organism evidence="14 15">
    <name type="scientific">Parnassius mnemosyne</name>
    <name type="common">clouded apollo</name>
    <dbReference type="NCBI Taxonomy" id="213953"/>
    <lineage>
        <taxon>Eukaryota</taxon>
        <taxon>Metazoa</taxon>
        <taxon>Ecdysozoa</taxon>
        <taxon>Arthropoda</taxon>
        <taxon>Hexapoda</taxon>
        <taxon>Insecta</taxon>
        <taxon>Pterygota</taxon>
        <taxon>Neoptera</taxon>
        <taxon>Endopterygota</taxon>
        <taxon>Lepidoptera</taxon>
        <taxon>Glossata</taxon>
        <taxon>Ditrysia</taxon>
        <taxon>Papilionoidea</taxon>
        <taxon>Papilionidae</taxon>
        <taxon>Parnassiinae</taxon>
        <taxon>Parnassini</taxon>
        <taxon>Parnassius</taxon>
        <taxon>Driopa</taxon>
    </lineage>
</organism>
<feature type="repeat" description="ANK" evidence="9">
    <location>
        <begin position="264"/>
        <end position="296"/>
    </location>
</feature>
<feature type="region of interest" description="Disordered" evidence="11">
    <location>
        <begin position="4243"/>
        <end position="4265"/>
    </location>
</feature>
<feature type="compositionally biased region" description="Polar residues" evidence="11">
    <location>
        <begin position="3382"/>
        <end position="3401"/>
    </location>
</feature>
<dbReference type="Pfam" id="PF12796">
    <property type="entry name" value="Ank_2"/>
    <property type="match status" value="6"/>
</dbReference>
<feature type="repeat" description="ANK" evidence="9">
    <location>
        <begin position="627"/>
        <end position="659"/>
    </location>
</feature>
<evidence type="ECO:0000256" key="5">
    <source>
        <dbReference type="ARBA" id="ARBA00022737"/>
    </source>
</evidence>
<feature type="region of interest" description="Disordered" evidence="11">
    <location>
        <begin position="3731"/>
        <end position="3794"/>
    </location>
</feature>
<feature type="compositionally biased region" description="Low complexity" evidence="11">
    <location>
        <begin position="2621"/>
        <end position="2636"/>
    </location>
</feature>
<dbReference type="PROSITE" id="PS50017">
    <property type="entry name" value="DEATH_DOMAIN"/>
    <property type="match status" value="1"/>
</dbReference>
<dbReference type="FunFam" id="1.25.40.20:FF:000001">
    <property type="entry name" value="Ankyrin-2 isoform 2"/>
    <property type="match status" value="1"/>
</dbReference>
<proteinExistence type="predicted"/>
<dbReference type="InterPro" id="IPR002110">
    <property type="entry name" value="Ankyrin_rpt"/>
</dbReference>
<feature type="compositionally biased region" description="Basic and acidic residues" evidence="11">
    <location>
        <begin position="4204"/>
        <end position="4218"/>
    </location>
</feature>
<feature type="region of interest" description="Disordered" evidence="11">
    <location>
        <begin position="3366"/>
        <end position="3442"/>
    </location>
</feature>
<feature type="repeat" description="ANK" evidence="9">
    <location>
        <begin position="726"/>
        <end position="758"/>
    </location>
</feature>
<feature type="repeat" description="ANK" evidence="9">
    <location>
        <begin position="462"/>
        <end position="494"/>
    </location>
</feature>
<dbReference type="InterPro" id="IPR040745">
    <property type="entry name" value="Ankyrin_UPA"/>
</dbReference>
<dbReference type="Pfam" id="PF17809">
    <property type="entry name" value="UPA_2"/>
    <property type="match status" value="1"/>
</dbReference>
<keyword evidence="5" id="KW-0677">Repeat</keyword>
<feature type="compositionally biased region" description="Polar residues" evidence="11">
    <location>
        <begin position="2017"/>
        <end position="2027"/>
    </location>
</feature>
<feature type="region of interest" description="Disordered" evidence="11">
    <location>
        <begin position="3131"/>
        <end position="3188"/>
    </location>
</feature>
<evidence type="ECO:0000256" key="3">
    <source>
        <dbReference type="ARBA" id="ARBA00022490"/>
    </source>
</evidence>
<feature type="compositionally biased region" description="Basic and acidic residues" evidence="11">
    <location>
        <begin position="4602"/>
        <end position="4611"/>
    </location>
</feature>
<feature type="region of interest" description="Disordered" evidence="11">
    <location>
        <begin position="4769"/>
        <end position="4791"/>
    </location>
</feature>
<dbReference type="InterPro" id="IPR000906">
    <property type="entry name" value="ZU5_dom"/>
</dbReference>
<evidence type="ECO:0000256" key="10">
    <source>
        <dbReference type="SAM" id="Coils"/>
    </source>
</evidence>
<feature type="region of interest" description="Disordered" evidence="11">
    <location>
        <begin position="2520"/>
        <end position="2544"/>
    </location>
</feature>
<feature type="compositionally biased region" description="Low complexity" evidence="11">
    <location>
        <begin position="4628"/>
        <end position="4642"/>
    </location>
</feature>
<dbReference type="SMART" id="SM00218">
    <property type="entry name" value="ZU5"/>
    <property type="match status" value="1"/>
</dbReference>
<dbReference type="SUPFAM" id="SSF48403">
    <property type="entry name" value="Ankyrin repeat"/>
    <property type="match status" value="3"/>
</dbReference>
<dbReference type="Gene3D" id="2.60.220.30">
    <property type="match status" value="2"/>
</dbReference>
<evidence type="ECO:0008006" key="16">
    <source>
        <dbReference type="Google" id="ProtNLM"/>
    </source>
</evidence>
<feature type="compositionally biased region" description="Basic and acidic residues" evidence="11">
    <location>
        <begin position="1723"/>
        <end position="1737"/>
    </location>
</feature>
<feature type="region of interest" description="Disordered" evidence="11">
    <location>
        <begin position="1628"/>
        <end position="1762"/>
    </location>
</feature>
<keyword evidence="6 9" id="KW-0040">ANK repeat</keyword>
<feature type="repeat" description="ANK" evidence="9">
    <location>
        <begin position="594"/>
        <end position="626"/>
    </location>
</feature>
<dbReference type="PROSITE" id="PS50297">
    <property type="entry name" value="ANK_REP_REGION"/>
    <property type="match status" value="20"/>
</dbReference>
<comment type="subcellular location">
    <subcellularLocation>
        <location evidence="1">Cytoplasm</location>
        <location evidence="1">Cytoskeleton</location>
    </subcellularLocation>
    <subcellularLocation>
        <location evidence="2">Membrane</location>
    </subcellularLocation>
</comment>
<evidence type="ECO:0000256" key="1">
    <source>
        <dbReference type="ARBA" id="ARBA00004245"/>
    </source>
</evidence>
<feature type="repeat" description="ANK" evidence="9">
    <location>
        <begin position="231"/>
        <end position="263"/>
    </location>
</feature>
<feature type="domain" description="ZU5" evidence="13">
    <location>
        <begin position="1075"/>
        <end position="1223"/>
    </location>
</feature>
<feature type="compositionally biased region" description="Basic and acidic residues" evidence="11">
    <location>
        <begin position="3148"/>
        <end position="3186"/>
    </location>
</feature>
<dbReference type="GO" id="GO:0007165">
    <property type="term" value="P:signal transduction"/>
    <property type="evidence" value="ECO:0007669"/>
    <property type="project" value="InterPro"/>
</dbReference>
<dbReference type="GO" id="GO:0016020">
    <property type="term" value="C:membrane"/>
    <property type="evidence" value="ECO:0007669"/>
    <property type="project" value="UniProtKB-SubCell"/>
</dbReference>
<feature type="region of interest" description="Disordered" evidence="11">
    <location>
        <begin position="4986"/>
        <end position="5033"/>
    </location>
</feature>
<keyword evidence="3" id="KW-0963">Cytoplasm</keyword>
<dbReference type="FunFam" id="2.60.220.30:FF:000001">
    <property type="entry name" value="Ankyrin-3 isoform 2"/>
    <property type="match status" value="1"/>
</dbReference>
<feature type="repeat" description="ANK" evidence="9">
    <location>
        <begin position="693"/>
        <end position="725"/>
    </location>
</feature>
<feature type="repeat" description="ANK" evidence="9">
    <location>
        <begin position="198"/>
        <end position="230"/>
    </location>
</feature>
<feature type="region of interest" description="Disordered" evidence="11">
    <location>
        <begin position="1533"/>
        <end position="1601"/>
    </location>
</feature>
<evidence type="ECO:0000259" key="13">
    <source>
        <dbReference type="PROSITE" id="PS51145"/>
    </source>
</evidence>
<reference evidence="14 15" key="1">
    <citation type="submission" date="2023-11" db="EMBL/GenBank/DDBJ databases">
        <authorList>
            <person name="Hedman E."/>
            <person name="Englund M."/>
            <person name="Stromberg M."/>
            <person name="Nyberg Akerstrom W."/>
            <person name="Nylinder S."/>
            <person name="Jareborg N."/>
            <person name="Kallberg Y."/>
            <person name="Kronander E."/>
        </authorList>
    </citation>
    <scope>NUCLEOTIDE SEQUENCE [LARGE SCALE GENOMIC DNA]</scope>
</reference>
<keyword evidence="15" id="KW-1185">Reference proteome</keyword>
<dbReference type="CDD" id="cd08317">
    <property type="entry name" value="Death_ank"/>
    <property type="match status" value="1"/>
</dbReference>
<dbReference type="Proteomes" id="UP001314205">
    <property type="component" value="Unassembled WGS sequence"/>
</dbReference>
<feature type="compositionally biased region" description="Basic and acidic residues" evidence="11">
    <location>
        <begin position="5248"/>
        <end position="5261"/>
    </location>
</feature>
<feature type="domain" description="ZU5" evidence="13">
    <location>
        <begin position="915"/>
        <end position="1073"/>
    </location>
</feature>
<feature type="compositionally biased region" description="Basic and acidic residues" evidence="11">
    <location>
        <begin position="1917"/>
        <end position="2016"/>
    </location>
</feature>
<evidence type="ECO:0000256" key="9">
    <source>
        <dbReference type="PROSITE-ProRule" id="PRU00023"/>
    </source>
</evidence>
<feature type="compositionally biased region" description="Basic and acidic residues" evidence="11">
    <location>
        <begin position="2117"/>
        <end position="2126"/>
    </location>
</feature>
<feature type="compositionally biased region" description="Basic and acidic residues" evidence="11">
    <location>
        <begin position="2465"/>
        <end position="2485"/>
    </location>
</feature>
<evidence type="ECO:0000256" key="7">
    <source>
        <dbReference type="ARBA" id="ARBA00023136"/>
    </source>
</evidence>
<feature type="region of interest" description="Disordered" evidence="11">
    <location>
        <begin position="4149"/>
        <end position="4218"/>
    </location>
</feature>
<dbReference type="EMBL" id="CAVLGL010000092">
    <property type="protein sequence ID" value="CAK1595420.1"/>
    <property type="molecule type" value="Genomic_DNA"/>
</dbReference>
<feature type="region of interest" description="Disordered" evidence="11">
    <location>
        <begin position="1826"/>
        <end position="1853"/>
    </location>
</feature>
<feature type="compositionally biased region" description="Basic and acidic residues" evidence="11">
    <location>
        <begin position="1645"/>
        <end position="1679"/>
    </location>
</feature>
<dbReference type="PRINTS" id="PR01415">
    <property type="entry name" value="ANKYRIN"/>
</dbReference>
<keyword evidence="10" id="KW-0175">Coiled coil</keyword>
<dbReference type="Pfam" id="PF00023">
    <property type="entry name" value="Ank"/>
    <property type="match status" value="1"/>
</dbReference>
<dbReference type="Pfam" id="PF00791">
    <property type="entry name" value="ZU5"/>
    <property type="match status" value="1"/>
</dbReference>
<feature type="compositionally biased region" description="Basic and acidic residues" evidence="11">
    <location>
        <begin position="1572"/>
        <end position="1585"/>
    </location>
</feature>
<feature type="compositionally biased region" description="Basic and acidic residues" evidence="11">
    <location>
        <begin position="3731"/>
        <end position="3760"/>
    </location>
</feature>
<evidence type="ECO:0000256" key="2">
    <source>
        <dbReference type="ARBA" id="ARBA00004370"/>
    </source>
</evidence>
<dbReference type="PROSITE" id="PS51145">
    <property type="entry name" value="ZU5"/>
    <property type="match status" value="2"/>
</dbReference>
<keyword evidence="4" id="KW-0597">Phosphoprotein</keyword>
<dbReference type="InterPro" id="IPR011029">
    <property type="entry name" value="DEATH-like_dom_sf"/>
</dbReference>
<feature type="region of interest" description="Disordered" evidence="11">
    <location>
        <begin position="5449"/>
        <end position="5504"/>
    </location>
</feature>
<feature type="compositionally biased region" description="Polar residues" evidence="11">
    <location>
        <begin position="4149"/>
        <end position="4160"/>
    </location>
</feature>
<protein>
    <recommendedName>
        <fullName evidence="16">Ankyrin 2</fullName>
    </recommendedName>
</protein>
<feature type="compositionally biased region" description="Acidic residues" evidence="11">
    <location>
        <begin position="4371"/>
        <end position="4382"/>
    </location>
</feature>
<feature type="repeat" description="ANK" evidence="9">
    <location>
        <begin position="103"/>
        <end position="135"/>
    </location>
</feature>
<feature type="compositionally biased region" description="Basic and acidic residues" evidence="11">
    <location>
        <begin position="5449"/>
        <end position="5458"/>
    </location>
</feature>
<accession>A0AAV1LKP8</accession>
<feature type="repeat" description="ANK" evidence="9">
    <location>
        <begin position="363"/>
        <end position="395"/>
    </location>
</feature>
<dbReference type="PANTHER" id="PTHR24123:SF141">
    <property type="entry name" value="ANKYRIN 2, ISOFORM U"/>
    <property type="match status" value="1"/>
</dbReference>
<feature type="region of interest" description="Disordered" evidence="11">
    <location>
        <begin position="5248"/>
        <end position="5268"/>
    </location>
</feature>
<feature type="repeat" description="ANK" evidence="9">
    <location>
        <begin position="70"/>
        <end position="102"/>
    </location>
</feature>
<dbReference type="Gene3D" id="2.60.40.2660">
    <property type="match status" value="1"/>
</dbReference>
<evidence type="ECO:0000313" key="14">
    <source>
        <dbReference type="EMBL" id="CAK1595420.1"/>
    </source>
</evidence>
<dbReference type="FunFam" id="1.25.40.20:FF:000095">
    <property type="entry name" value="Ankyrin 2, isoform J"/>
    <property type="match status" value="1"/>
</dbReference>
<feature type="region of interest" description="Disordered" evidence="11">
    <location>
        <begin position="2607"/>
        <end position="2636"/>
    </location>
</feature>
<dbReference type="SMART" id="SM00005">
    <property type="entry name" value="DEATH"/>
    <property type="match status" value="1"/>
</dbReference>
<feature type="repeat" description="ANK" evidence="9">
    <location>
        <begin position="429"/>
        <end position="461"/>
    </location>
</feature>
<feature type="repeat" description="ANK" evidence="9">
    <location>
        <begin position="396"/>
        <end position="428"/>
    </location>
</feature>
<feature type="region of interest" description="Disordered" evidence="11">
    <location>
        <begin position="3580"/>
        <end position="3618"/>
    </location>
</feature>
<evidence type="ECO:0000256" key="4">
    <source>
        <dbReference type="ARBA" id="ARBA00022553"/>
    </source>
</evidence>
<keyword evidence="7" id="KW-0472">Membrane</keyword>
<feature type="compositionally biased region" description="Basic and acidic residues" evidence="11">
    <location>
        <begin position="2352"/>
        <end position="2452"/>
    </location>
</feature>
<dbReference type="Gene3D" id="1.10.533.10">
    <property type="entry name" value="Death Domain, Fas"/>
    <property type="match status" value="1"/>
</dbReference>
<evidence type="ECO:0000313" key="15">
    <source>
        <dbReference type="Proteomes" id="UP001314205"/>
    </source>
</evidence>
<dbReference type="Pfam" id="PF13857">
    <property type="entry name" value="Ank_5"/>
    <property type="match status" value="1"/>
</dbReference>
<feature type="compositionally biased region" description="Low complexity" evidence="11">
    <location>
        <begin position="2453"/>
        <end position="2463"/>
    </location>
</feature>
<feature type="coiled-coil region" evidence="10">
    <location>
        <begin position="4065"/>
        <end position="4092"/>
    </location>
</feature>
<feature type="region of interest" description="Disordered" evidence="11">
    <location>
        <begin position="2350"/>
        <end position="2506"/>
    </location>
</feature>
<sequence>MQADASTAFLRAARAGQIDKIINLLEQGVDINVSNANGLNAIHLASKDGHVEVVRELLQRGAAIDAATKKGNTALHIASLAGQEAVVKLLVQNGAQVNIQSQNGFTPLYMAAQENHDGVVKFLLANGANQSLATEDGFTPLAVAMQQGHEKVVAVLLEADTRGRVRLPALHIAAKKDDVKAANLLLENEHNPDVTSKSGFTPLHIAAHYGNEAVARLLLAKGADVNCAAKHNICPLHVAAKWGKENMVSLLCDNGANVEARTRDGLTPLHCAARSGHERVVETLLDRGAPITSKSKNGLAPLHMAAQGDHAEAARVLLSRRAPVDDVTVDYLTALHVAAHCGHAKVAKLLLDRNADANARALNGFTPLHIACKKNRIKVVELLLKYGASIQATTESGLTPLHVAAFMGCMNIVIYLLQHEANPDVPTVRGETPLHLAARANQTDIIRILLRNGAAVEAKARERQTPLHIASRLGNVDIAVLLLQHGADVRAMTADHYNALHIAAKQHNHDVAAALIEHNAPLTATTKKGFTALHLAAKYGNLKVANLLLAHGASPDQAGKNGMTPLHVAAQYDQQPVATTLLEKGADAKAVAKNGHTPLHIAARKNQMETAATLLEYGALTNAESKAGFTPLHLAAQQGHAEMCSLLLEHGAEVDHQAKNGLAAIHLAAQEDRVAVAQLLVKNGGQVDICTKGGYTPLHIASHYGQANMVRYLLENGASVKAQTNHGYTALHHAAQQGHINIVNILLEHKADPNATTVSGQTPLDIASKLGYVTVMETLKEVSDPSITAASQEKYKVVAPETMLETFMSDSEEEGGEDTILNDQPYRYLTADDMKSLGDDSLPIDVTKDERTESAMSHKNIMEMSHGSVNGIPYQPQQEVVVKSISRYSTAQAPKGYCYNVDPTQPKKKLQWKNFLVSFLVDARGGAMRGCRGGGVRVIVPPLSAQQPTRITCRYLKPSRINHMPPLMEGEALAARVLEMGPVAAKFLGPVILEVPHYASLRGKEREIVILRSDNGTSWREHNADATEDVVQDILHETLEIEETNEEDKGWDAPRVTRILTHDFPQYFAVISRIRQEVHAIGPEGGMVSSSVVPQVQAVFPQGALTKKIKVGLQAQIIDSELTAKLLGRGVAVSPVVTVEPRRRKFHKAITLSMPAPRPHTQGMTNQYSTSSAPTLRLLCSISGGTNRAHWEDVTENTPLTFVNDCVSFTTTVSARYWLIDCRHIEDATKMATELYREAIHVPFMARFVVYAKRTDESQAQLRMFCVTDDKEDKALERIERFIQVAKSRDVEVHEGKPVYLEFGGNLVPVAKSGEQLSIPFRAFRENRVAFPVMIKTQDLEPISRCQFMRDPKVPKGEPSPAPIAVLNIMVPDDIPAERTSPIQADAVPRRTEEQELMWRQRLSDPRLEDICNLLGKDWVALAYELGVSVATVNQIQAKRITTAEQAQLMLKLWKTQSGTKALDNSLELALCRIGRDDIIASQSEVTNERRILRNIYQERQASEEIEAYKAEEDNKLKEKIFDDNQIFERMRNESEVDQDEAKYSPEEKSIVDKSEVERTPTPSEDSEEDEGVKRSVAERKEQITKKLSSSKIPASKQKKEIREEIIEIKTQIKPDIKKFHDIEQQVKEKEPKLERTCSKTSSESVKEQKEVEEPKEEAETKVEEIKVERPVEQFRKFDPSSPGKPTPKHLQRHIRNESMRFPSGDFSNITITPRKSLPAEIAETKQSSESRVDSLTKEIISQKEMNSARVEEKLDDGDKSPELVIDSEKDIAEATLKDKICSFESKILKEPLIDTTKTVKLTKEALKKHTLEQDQSVEYTQEFVREQSKQISSDTHGKISGRMTFETEKHTKTVKSVKETIQHFDSKIKHEEKTKSFPKAIRTDSTLVQVSSEEDSEFLKKSTDSETETESQTTVKVEKDKLRLKTNVEKRLFDGRADVDNERKIKPEDQDQDKQDQNKKPEDDDKKGGEAEIITEIKREKELTQDSHDKDSEEEVSKTVEQKDISFEEQNKQKVETQQSLSSTKSEPSKHTKTDSQGSDIQDLIGHKISQDSPLQSALDKADSLADLQQSTEKDVSFISQTESKVYSKHRSDSLDEASQFSELEDQIGTSPAHRAISDKEPSGTISHKLEDKVLFVTVSDVATTKSKEHTRDFLKSEIEFCTQLQTHSLKSKEAEKTIPKESPVISAKARQFIETVPEDDSVQECFFSKRIYSDSLEDSENTDSRRHSEAESLKSDQSDIKAKVSSSDIDERAEYEETGDSGSGFGDEKFEESVGFTAIKIDPKALERDRLDSVSDKVEEADVIFKKMVPKRHSRTESISITKLSDLQTDVDQLKPKHEFQMIVTEAEEIDKSFEKDETSDKISSESSREVEISDKKSSEGISDRITSEDAVTDKKTSSEEEAAKEGEKLLELESDRELKELPKHSEQGDVKLLAQKEECRGKVDTEKRQSVTSVGSGSVSELRLEEKRPSDAHSLTESRDYTFEESEDDIATQGTHVDTGKAKTVNTGETDIKIIPLIQPSEQSKQAKLSHGDSLDDVEGFPEDHTEYVHKLPYISETGLQMDRNIVRDFLSKERDEQLQPESTQVSLKTVTKIFQPEKQKVLTETKTDSVEENTPISHTVEVTTETRHTTSTSVSNVTESKFDVSKIRTDTLGKFDFLSETEDSKPDIQILSEETSLDKIADMTKEKIKPVIDDILHKGSIIASAKSPVLDNDIKTITREIVESEKRSYDAKVPQKEERRHSCISPAISLERIAESEVETEEEAVKTKDEPTVKFKEDFIKAEIKKSDSAMKQMADNIEIIIKQASEDVDLSLEELDIEEPATEKSELQDLNGKVSVDSIIEEAVTTVGEYLETKKDTVQEGKTGAESLGDETKKTVKDRPSLMKSLSRDSGEIVIMPKKKHVRTFSVQSSPDEVEEQIYTDSESDMDKAKVLEIIEPTSDVDGKAPVSSYDARKLRTDSLDDADDIPEKEIEYFTDEDKFIGRISGSLDPIKDDIKSEISSTSPGSSSIIQLDTDGEKAIGKIVKKTQFVDSILRADFVSKSTTESSITTVISTLTKSSDDDRKSVIEDGTSTDFSKMSGADLVKDPSKTSLETKDDYKVEENLEDRVYTPDLSKKSIDLTKDYSKSSIDSKDTSRDFATNELSKDSTGDLTKDFSKASIESVKESSKSIDEKTFSEDHSSFDVSKTLASDASEGITISKEFLEEERSVSKINKISTSSSQGTSILTESKIGSEHESFSKTKTLDKIDTNDADKKINEQLQQRHEDDRNEVNTQEKGDQKVLVTKIIQGTTKVKDETSKNDEDVSDMKELNRRCSSLLEEISSQGAIIRIDSSYVKHDLSSKFSKTPPPSPVDLILKDKAKNDVGPGEKHTGMQLKGSETSLLDANRQSPRASSAGDSLLSETEAHQSELLTKASSVHSTAARPKSPTKHENLSFVNIDPPTLTSGAIELVDRTIEKSMDVINQIKEEQQAVKMEGMQKIIPSDNFFSKSVIETSTSSSSVHKTVEGAELKFQSIDPKAIMTDMVAKLGTTQEDFSTILSHKKTETRKISGQEFYFETKHVSSSDDDSLVIKTETKHELRGQEHEVKEKSIVRKDGDQTESSEKKLEKAHEATAKRSDVETKIVCKSTDDTDVIKVEREFTEQGLYSGRQSKSEEKMTAIKDETVKKKQDIKISEREMSHEQWGKEYFTEPGELQDIQESENKSRIAFVDSSLKIVEKDEIVSTTEISEKGKVVSSKMEHHKEESIIESKEHDDLSSDASHAPSFKSDSAGKKDSSDMSPKSKSKSFKKDDEVYEVDFIKEIKVSTSPVKSSFSRTGSQDTHSESEIVPDLPHDDKTSETPKKEKSSRSPIKLQQNQIQDQVLEVSIHKADSFVMGDIEPHSTKVKRIIDESSSTVIQSAKSETTLEVKPTVEIESDISMASVQMDVLTNVIETDKVESENSMATTKDLMIKSNESVDTEYMIKSLESHEGEILQKSMDSTVSVETLQPSELSTEADSAYLTGTDHKKEEIKLVKEKSLEDICSSGYDTDFSSAEFHAMKLETEKVDFDSLISAQPLADLSVLEKTIDEVKQSLEAAQVEIISEKNDGSSKYKQSPSEFQFKILISPDKPEVITEEPHYTDDIFNKCVTSVDKEEILSDTQISYSGSHKVTSQEETTSDENKSTVQIKESSPPLDTGDLSLKSDSGPHSILETESEIGLSDRDGSSKGSPEVKLRVHKHITSKLGIVERRSASELEGWSSSGESHYHSFDHTESRPLSSDVEAMLTAQSGTEFETALTSHDISSQSLRTSKDYFTAGSSLASRDSMKSLDSDGSSHVASIDISDASETLVPSANELKEELMESSTYVEQFLHEVDKEQSCKAKDMSDDEVSGEDEENKIDSSEPVGKMKRSHEMRFQPKEMIPEHFPLEGTSETNELDDDSIKDKEGADTTISCQLNTDEILSSSISKIDETSTQSQTEIEKVVIFEEENIAKDLIRKEEAIPFAVTKIDKSQRELVDVDSQIIPVGSAEYKEINKFDCVLTQKVQSGMEDAITKTDIKTEENLSKAKLEETEITEECIKRNIQDVSAIPFPITERPPSKREFVDVETEIIPLGTKQYEEISKSKSDSSVPKTKAEKSNEVISESQLESKQSSTSSLKTHDHISTPHTPLSVPSQSSLSTENGREYVLDDIYDISETPELKSDFATDSSRSELMVTTEEKTLRTYEKEQESPTSDEFEIVDKPSEMDDFVVIEEVAKEAQETDPEGKSVKIMAQKYVKKHDDEVEEYLSKTSKKQDSSSTSGSLSDEELLQYEIEQKKLQAQELAEIEAGKRWIQMQFEGDPRYDYERIPLEDIKEEEMTDFDASRIGSLSSQKESIGSYGSFRNSYGSLSESEMASRIRFRVRGENDDISISSLQEFENLERALMEQYQQYSSSSQDSLNGSLPRRYILSRSQGDDVSVSSLKEFEGLESACLEALKAEILAKQKEALLQADPKVATGSFLEQEKRSYSSSSESSPPLKGGSPGQKSGSPSQKGGSPLQKVGSYGSPSQRLLADSAAIRKLIDQQIALEQRIQEQITPKIVTVKKFDERGAFFVAEPELEISENKKTDSDEECKKSEAFVCAAAPSEGSVESIPGDCEEMMKILDQEEKAKRQQQQLQAISRTFSESGGVIEVVRTTTVIQQKFVDGKKVSEKITSTDNDGAVDIPSRSTQYEDCCISLGSEMSSSLASQPSEMDSLMTVMERHSDGEIVTVTKQTLITSSEKPEDLDFSRESSAIRELSPSSGRSVAHSIASFSGKHFTDPASGSWSCQDEELSSSGSFSRGARADLMLGSTDSLEATSSNATRATFNYEVDTPMTGSLTSGGSNTMVSSLDTLDPLTAVQMESLEYQSSEQHSHDYEVQEPDTETEKLVIDDGRAPKAKERTIMFDSTDTLSAVSGDSSMREAAVEGAAPTFYIGDTPIVKGEKREDDGRLPTLSESCPASLPPTTHPSPPIPVQRRSLTMIAKPPQSSLEEVAKK</sequence>
<feature type="compositionally biased region" description="Pro residues" evidence="11">
    <location>
        <begin position="5469"/>
        <end position="5481"/>
    </location>
</feature>
<gene>
    <name evidence="14" type="ORF">PARMNEM_LOCUS14904</name>
</gene>
<name>A0AAV1LKP8_9NEOP</name>
<feature type="repeat" description="ANK" evidence="9">
    <location>
        <begin position="297"/>
        <end position="329"/>
    </location>
</feature>
<dbReference type="Gene3D" id="1.25.40.20">
    <property type="entry name" value="Ankyrin repeat-containing domain"/>
    <property type="match status" value="3"/>
</dbReference>
<feature type="region of interest" description="Disordered" evidence="11">
    <location>
        <begin position="3811"/>
        <end position="3862"/>
    </location>
</feature>
<dbReference type="GO" id="GO:0005856">
    <property type="term" value="C:cytoskeleton"/>
    <property type="evidence" value="ECO:0007669"/>
    <property type="project" value="UniProtKB-SubCell"/>
</dbReference>
<feature type="region of interest" description="Disordered" evidence="11">
    <location>
        <begin position="2863"/>
        <end position="2886"/>
    </location>
</feature>
<evidence type="ECO:0000256" key="8">
    <source>
        <dbReference type="ARBA" id="ARBA00023212"/>
    </source>
</evidence>
<feature type="repeat" description="ANK" evidence="9">
    <location>
        <begin position="561"/>
        <end position="593"/>
    </location>
</feature>
<feature type="repeat" description="ANK" evidence="9">
    <location>
        <begin position="37"/>
        <end position="69"/>
    </location>
</feature>
<dbReference type="InterPro" id="IPR036770">
    <property type="entry name" value="Ankyrin_rpt-contain_sf"/>
</dbReference>
<feature type="compositionally biased region" description="Basic and acidic residues" evidence="11">
    <location>
        <begin position="3366"/>
        <end position="3376"/>
    </location>
</feature>
<feature type="compositionally biased region" description="Basic and acidic residues" evidence="11">
    <location>
        <begin position="1533"/>
        <end position="1559"/>
    </location>
</feature>
<dbReference type="PANTHER" id="PTHR24123">
    <property type="entry name" value="ANKYRIN REPEAT-CONTAINING"/>
    <property type="match status" value="1"/>
</dbReference>
<dbReference type="SUPFAM" id="SSF47986">
    <property type="entry name" value="DEATH domain"/>
    <property type="match status" value="1"/>
</dbReference>
<feature type="repeat" description="ANK" evidence="9">
    <location>
        <begin position="495"/>
        <end position="527"/>
    </location>
</feature>
<feature type="compositionally biased region" description="Basic and acidic residues" evidence="11">
    <location>
        <begin position="4396"/>
        <end position="4412"/>
    </location>
</feature>
<keyword evidence="8" id="KW-0206">Cytoskeleton</keyword>
<feature type="compositionally biased region" description="Basic and acidic residues" evidence="11">
    <location>
        <begin position="3826"/>
        <end position="3852"/>
    </location>
</feature>
<feature type="compositionally biased region" description="Basic and acidic residues" evidence="11">
    <location>
        <begin position="4249"/>
        <end position="4259"/>
    </location>
</feature>
<feature type="region of interest" description="Disordered" evidence="11">
    <location>
        <begin position="4304"/>
        <end position="4330"/>
    </location>
</feature>
<feature type="compositionally biased region" description="Polar residues" evidence="11">
    <location>
        <begin position="4650"/>
        <end position="4666"/>
    </location>
</feature>
<evidence type="ECO:0000256" key="11">
    <source>
        <dbReference type="SAM" id="MobiDB-lite"/>
    </source>
</evidence>
<feature type="region of interest" description="Disordered" evidence="11">
    <location>
        <begin position="4362"/>
        <end position="4429"/>
    </location>
</feature>
<evidence type="ECO:0000256" key="6">
    <source>
        <dbReference type="ARBA" id="ARBA00023043"/>
    </source>
</evidence>
<feature type="compositionally biased region" description="Basic and acidic residues" evidence="11">
    <location>
        <begin position="2224"/>
        <end position="2244"/>
    </location>
</feature>
<feature type="compositionally biased region" description="Basic and acidic residues" evidence="11">
    <location>
        <begin position="2875"/>
        <end position="2886"/>
    </location>
</feature>
<feature type="region of interest" description="Disordered" evidence="11">
    <location>
        <begin position="1870"/>
        <end position="2126"/>
    </location>
</feature>
<feature type="region of interest" description="Disordered" evidence="11">
    <location>
        <begin position="2217"/>
        <end position="2271"/>
    </location>
</feature>
<feature type="repeat" description="ANK" evidence="9">
    <location>
        <begin position="330"/>
        <end position="362"/>
    </location>
</feature>
<feature type="repeat" description="ANK" evidence="9">
    <location>
        <begin position="136"/>
        <end position="158"/>
    </location>
</feature>
<dbReference type="PROSITE" id="PS50088">
    <property type="entry name" value="ANK_REPEAT"/>
    <property type="match status" value="22"/>
</dbReference>
<dbReference type="Pfam" id="PF13637">
    <property type="entry name" value="Ank_4"/>
    <property type="match status" value="3"/>
</dbReference>
<feature type="region of interest" description="Disordered" evidence="11">
    <location>
        <begin position="4600"/>
        <end position="4669"/>
    </location>
</feature>
<feature type="compositionally biased region" description="Basic and acidic residues" evidence="11">
    <location>
        <begin position="1628"/>
        <end position="1638"/>
    </location>
</feature>
<feature type="repeat" description="ANK" evidence="9">
    <location>
        <begin position="528"/>
        <end position="560"/>
    </location>
</feature>
<feature type="compositionally biased region" description="Polar residues" evidence="11">
    <location>
        <begin position="3414"/>
        <end position="3424"/>
    </location>
</feature>
<evidence type="ECO:0000259" key="12">
    <source>
        <dbReference type="PROSITE" id="PS50017"/>
    </source>
</evidence>
<feature type="repeat" description="ANK" evidence="9">
    <location>
        <begin position="4"/>
        <end position="36"/>
    </location>
</feature>
<dbReference type="InterPro" id="IPR000488">
    <property type="entry name" value="Death_dom"/>
</dbReference>
<dbReference type="FunFam" id="1.25.40.20:FF:000003">
    <property type="entry name" value="Ankyrin, isoform B"/>
    <property type="match status" value="1"/>
</dbReference>
<feature type="compositionally biased region" description="Basic and acidic residues" evidence="11">
    <location>
        <begin position="3131"/>
        <end position="3141"/>
    </location>
</feature>
<feature type="region of interest" description="Disordered" evidence="11">
    <location>
        <begin position="4688"/>
        <end position="4728"/>
    </location>
</feature>
<dbReference type="FunFam" id="2.60.220.30:FF:000009">
    <property type="entry name" value="Ankyrin 2, isoform G"/>
    <property type="match status" value="1"/>
</dbReference>
<comment type="caution">
    <text evidence="14">The sequence shown here is derived from an EMBL/GenBank/DDBJ whole genome shotgun (WGS) entry which is preliminary data.</text>
</comment>
<feature type="domain" description="Death" evidence="12">
    <location>
        <begin position="1404"/>
        <end position="1487"/>
    </location>
</feature>
<dbReference type="SMART" id="SM00248">
    <property type="entry name" value="ANK"/>
    <property type="match status" value="24"/>
</dbReference>
<dbReference type="InterPro" id="IPR051165">
    <property type="entry name" value="Multifunctional_ANK_Repeat"/>
</dbReference>
<feature type="repeat" description="ANK" evidence="9">
    <location>
        <begin position="660"/>
        <end position="692"/>
    </location>
</feature>
<feature type="compositionally biased region" description="Basic and acidic residues" evidence="11">
    <location>
        <begin position="4702"/>
        <end position="4715"/>
    </location>
</feature>
<feature type="compositionally biased region" description="Polar residues" evidence="11">
    <location>
        <begin position="3811"/>
        <end position="3825"/>
    </location>
</feature>
<feature type="compositionally biased region" description="Low complexity" evidence="11">
    <location>
        <begin position="4995"/>
        <end position="5025"/>
    </location>
</feature>
<feature type="compositionally biased region" description="Basic and acidic residues" evidence="11">
    <location>
        <begin position="1750"/>
        <end position="1762"/>
    </location>
</feature>